<organism evidence="1 2">
    <name type="scientific">Actinomadura physcomitrii</name>
    <dbReference type="NCBI Taxonomy" id="2650748"/>
    <lineage>
        <taxon>Bacteria</taxon>
        <taxon>Bacillati</taxon>
        <taxon>Actinomycetota</taxon>
        <taxon>Actinomycetes</taxon>
        <taxon>Streptosporangiales</taxon>
        <taxon>Thermomonosporaceae</taxon>
        <taxon>Actinomadura</taxon>
    </lineage>
</organism>
<dbReference type="Proteomes" id="UP000462055">
    <property type="component" value="Unassembled WGS sequence"/>
</dbReference>
<dbReference type="AlphaFoldDB" id="A0A6I4M8Y0"/>
<name>A0A6I4M8Y0_9ACTN</name>
<proteinExistence type="predicted"/>
<keyword evidence="2" id="KW-1185">Reference proteome</keyword>
<accession>A0A6I4M8Y0</accession>
<sequence length="376" mass="42091">MAARDIYVTALLSRAAERAEPQAEASSGYRRERPLFVQYTNPEVLACYGRDAAHRHASLVLTHALANTRSALLLTERYLLIPASHIFEVPWYRVFLGCLEPLVRAGAVRYVSPVPDLADYREMKIHEYRRDAVNPYRHTDLRGACAGPDFLWAPRSGAGTAVDIGALWRGELQPGGDLHAVVRGTADRWHRPRGRAKRLLERTPERLEGQAFIARFVERTFPVPLTSPERTRLAFFLSRAYLRSYLLDLDAALLVDLPMGDMACGLTPDSDGMRGRLLSAHRLDLLLHWLGIREFVHRLAEWDELLRLRSLPDFGFLVDRAYDDGSVNALRVAALNLRGAARFRIAATYAEAKSNVSTAAVALAGSTSTDTPPWRP</sequence>
<evidence type="ECO:0000313" key="2">
    <source>
        <dbReference type="Proteomes" id="UP000462055"/>
    </source>
</evidence>
<gene>
    <name evidence="1" type="ORF">F8568_020005</name>
</gene>
<comment type="caution">
    <text evidence="1">The sequence shown here is derived from an EMBL/GenBank/DDBJ whole genome shotgun (WGS) entry which is preliminary data.</text>
</comment>
<reference evidence="1" key="1">
    <citation type="submission" date="2019-12" db="EMBL/GenBank/DDBJ databases">
        <title>Actinomadura physcomitrii sp. nov., a novel actinomycete isolated from moss [Physcomitrium sphaericum (Ludw) Fuernr].</title>
        <authorList>
            <person name="Zhuang X."/>
        </authorList>
    </citation>
    <scope>NUCLEOTIDE SEQUENCE [LARGE SCALE GENOMIC DNA]</scope>
    <source>
        <strain evidence="1">LD22</strain>
    </source>
</reference>
<evidence type="ECO:0000313" key="1">
    <source>
        <dbReference type="EMBL" id="MWA02618.1"/>
    </source>
</evidence>
<dbReference type="RefSeq" id="WP_151595098.1">
    <property type="nucleotide sequence ID" value="NZ_WBMS02000015.1"/>
</dbReference>
<protein>
    <submittedName>
        <fullName evidence="1">Uncharacterized protein</fullName>
    </submittedName>
</protein>
<dbReference type="EMBL" id="WBMS02000015">
    <property type="protein sequence ID" value="MWA02618.1"/>
    <property type="molecule type" value="Genomic_DNA"/>
</dbReference>